<organism evidence="2 3">
    <name type="scientific">Sphingomonas psychrotolerans</name>
    <dbReference type="NCBI Taxonomy" id="1327635"/>
    <lineage>
        <taxon>Bacteria</taxon>
        <taxon>Pseudomonadati</taxon>
        <taxon>Pseudomonadota</taxon>
        <taxon>Alphaproteobacteria</taxon>
        <taxon>Sphingomonadales</taxon>
        <taxon>Sphingomonadaceae</taxon>
        <taxon>Sphingomonas</taxon>
    </lineage>
</organism>
<dbReference type="OrthoDB" id="4736977at2"/>
<reference evidence="2 3" key="1">
    <citation type="submission" date="2017-11" db="EMBL/GenBank/DDBJ databases">
        <title>Complete genome sequence of Sphingomonas sp. Strain Cra20, a psychrotolerant potential plant growth promoting rhizobacteria.</title>
        <authorList>
            <person name="Luo Y."/>
        </authorList>
    </citation>
    <scope>NUCLEOTIDE SEQUENCE [LARGE SCALE GENOMIC DNA]</scope>
    <source>
        <strain evidence="2 3">Cra20</strain>
    </source>
</reference>
<sequence length="121" mass="12748">MIKSATAIAAVLVFAAPALAEDWDFILVNNTGKTIKTVEVSPGGAGTWVANKIDTELTKEAKSVKPNGKMTVHFDKGGGCRYDLKATFDDGSSAVWSAINVCDNAYVTVNYANGTPTFKAS</sequence>
<keyword evidence="1" id="KW-0732">Signal</keyword>
<proteinExistence type="predicted"/>
<evidence type="ECO:0008006" key="4">
    <source>
        <dbReference type="Google" id="ProtNLM"/>
    </source>
</evidence>
<name>A0A2K8MLD5_9SPHN</name>
<feature type="signal peptide" evidence="1">
    <location>
        <begin position="1"/>
        <end position="20"/>
    </location>
</feature>
<dbReference type="KEGG" id="sphc:CVN68_16565"/>
<protein>
    <recommendedName>
        <fullName evidence="4">Argininosuccinate lyase</fullName>
    </recommendedName>
</protein>
<keyword evidence="3" id="KW-1185">Reference proteome</keyword>
<dbReference type="EMBL" id="CP024923">
    <property type="protein sequence ID" value="ATY34687.1"/>
    <property type="molecule type" value="Genomic_DNA"/>
</dbReference>
<dbReference type="RefSeq" id="WP_100284474.1">
    <property type="nucleotide sequence ID" value="NZ_CP024923.1"/>
</dbReference>
<accession>A0A2K8MLD5</accession>
<evidence type="ECO:0000256" key="1">
    <source>
        <dbReference type="SAM" id="SignalP"/>
    </source>
</evidence>
<gene>
    <name evidence="2" type="ORF">CVN68_16565</name>
</gene>
<feature type="chain" id="PRO_5014907643" description="Argininosuccinate lyase" evidence="1">
    <location>
        <begin position="21"/>
        <end position="121"/>
    </location>
</feature>
<evidence type="ECO:0000313" key="2">
    <source>
        <dbReference type="EMBL" id="ATY34687.1"/>
    </source>
</evidence>
<dbReference type="Proteomes" id="UP000229081">
    <property type="component" value="Chromosome"/>
</dbReference>
<evidence type="ECO:0000313" key="3">
    <source>
        <dbReference type="Proteomes" id="UP000229081"/>
    </source>
</evidence>
<dbReference type="AlphaFoldDB" id="A0A2K8MLD5"/>